<sequence length="226" mass="26989">MGNLFSRIKRTIEADLHDMLDQKEQKNPIAVLNQYLRQCEAETEKVRKLVERQYLLKEEFTKEYHHAKELSAKRKYQAEVALKASEQDLHEFALQEQLQYEERSRSLQASLVNATEQLEQLERKYNEMKHKLKDMNLKRLELMGRENMARAHHRMNKVLDNNAYSSGSTNHFDEMESYLESLEHQVTSTYYRNTIDAKIAKLERENKFENEIKPEKENKLEETHSI</sequence>
<dbReference type="AlphaFoldDB" id="A0A3L7JTY9"/>
<accession>A0A3L7JTY9</accession>
<feature type="coiled-coil region" evidence="2">
    <location>
        <begin position="104"/>
        <end position="138"/>
    </location>
</feature>
<dbReference type="InterPro" id="IPR007157">
    <property type="entry name" value="PspA_VIPP1"/>
</dbReference>
<dbReference type="OrthoDB" id="2366053at2"/>
<evidence type="ECO:0000256" key="2">
    <source>
        <dbReference type="SAM" id="Coils"/>
    </source>
</evidence>
<dbReference type="Proteomes" id="UP000276770">
    <property type="component" value="Unassembled WGS sequence"/>
</dbReference>
<comment type="similarity">
    <text evidence="1">Belongs to the PspA/Vipp/IM30 family.</text>
</comment>
<evidence type="ECO:0000313" key="4">
    <source>
        <dbReference type="Proteomes" id="UP000276770"/>
    </source>
</evidence>
<dbReference type="EMBL" id="RCVZ01000017">
    <property type="protein sequence ID" value="RLQ93081.1"/>
    <property type="molecule type" value="Genomic_DNA"/>
</dbReference>
<dbReference type="PANTHER" id="PTHR31088:SF6">
    <property type="entry name" value="PHAGE SHOCK PROTEIN A"/>
    <property type="match status" value="1"/>
</dbReference>
<dbReference type="PANTHER" id="PTHR31088">
    <property type="entry name" value="MEMBRANE-ASSOCIATED PROTEIN VIPP1, CHLOROPLASTIC"/>
    <property type="match status" value="1"/>
</dbReference>
<reference evidence="3 4" key="1">
    <citation type="submission" date="2018-10" db="EMBL/GenBank/DDBJ databases">
        <title>Falsibacillus sp. genome draft.</title>
        <authorList>
            <person name="Shi S."/>
        </authorList>
    </citation>
    <scope>NUCLEOTIDE SEQUENCE [LARGE SCALE GENOMIC DNA]</scope>
    <source>
        <strain evidence="3 4">GY 10110</strain>
    </source>
</reference>
<keyword evidence="2" id="KW-0175">Coiled coil</keyword>
<proteinExistence type="inferred from homology"/>
<evidence type="ECO:0000256" key="1">
    <source>
        <dbReference type="ARBA" id="ARBA00043985"/>
    </source>
</evidence>
<organism evidence="3 4">
    <name type="scientific">Falsibacillus albus</name>
    <dbReference type="NCBI Taxonomy" id="2478915"/>
    <lineage>
        <taxon>Bacteria</taxon>
        <taxon>Bacillati</taxon>
        <taxon>Bacillota</taxon>
        <taxon>Bacilli</taxon>
        <taxon>Bacillales</taxon>
        <taxon>Bacillaceae</taxon>
        <taxon>Falsibacillus</taxon>
    </lineage>
</organism>
<gene>
    <name evidence="3" type="ORF">D9X91_18790</name>
</gene>
<name>A0A3L7JTY9_9BACI</name>
<keyword evidence="4" id="KW-1185">Reference proteome</keyword>
<evidence type="ECO:0000313" key="3">
    <source>
        <dbReference type="EMBL" id="RLQ93081.1"/>
    </source>
</evidence>
<dbReference type="Pfam" id="PF04012">
    <property type="entry name" value="PspA_IM30"/>
    <property type="match status" value="1"/>
</dbReference>
<protein>
    <submittedName>
        <fullName evidence="3">PspA/IM30 family protein</fullName>
    </submittedName>
</protein>
<comment type="caution">
    <text evidence="3">The sequence shown here is derived from an EMBL/GenBank/DDBJ whole genome shotgun (WGS) entry which is preliminary data.</text>
</comment>
<dbReference type="RefSeq" id="WP_121682188.1">
    <property type="nucleotide sequence ID" value="NZ_RCVZ01000017.1"/>
</dbReference>